<comment type="caution">
    <text evidence="1">The sequence shown here is derived from an EMBL/GenBank/DDBJ whole genome shotgun (WGS) entry which is preliminary data.</text>
</comment>
<protein>
    <submittedName>
        <fullName evidence="1">Uncharacterized protein</fullName>
    </submittedName>
</protein>
<gene>
    <name evidence="1" type="ORF">IAC72_03300</name>
</gene>
<evidence type="ECO:0000313" key="1">
    <source>
        <dbReference type="EMBL" id="HIU91015.1"/>
    </source>
</evidence>
<accession>A0A9D1SPW0</accession>
<dbReference type="EMBL" id="DVOC01000055">
    <property type="protein sequence ID" value="HIU91015.1"/>
    <property type="molecule type" value="Genomic_DNA"/>
</dbReference>
<reference evidence="1" key="2">
    <citation type="journal article" date="2021" name="PeerJ">
        <title>Extensive microbial diversity within the chicken gut microbiome revealed by metagenomics and culture.</title>
        <authorList>
            <person name="Gilroy R."/>
            <person name="Ravi A."/>
            <person name="Getino M."/>
            <person name="Pursley I."/>
            <person name="Horton D.L."/>
            <person name="Alikhan N.F."/>
            <person name="Baker D."/>
            <person name="Gharbi K."/>
            <person name="Hall N."/>
            <person name="Watson M."/>
            <person name="Adriaenssens E.M."/>
            <person name="Foster-Nyarko E."/>
            <person name="Jarju S."/>
            <person name="Secka A."/>
            <person name="Antonio M."/>
            <person name="Oren A."/>
            <person name="Chaudhuri R.R."/>
            <person name="La Ragione R."/>
            <person name="Hildebrand F."/>
            <person name="Pallen M.J."/>
        </authorList>
    </citation>
    <scope>NUCLEOTIDE SEQUENCE</scope>
    <source>
        <strain evidence="1">ChiHjej12B11-7776</strain>
    </source>
</reference>
<reference evidence="1" key="1">
    <citation type="submission" date="2020-10" db="EMBL/GenBank/DDBJ databases">
        <authorList>
            <person name="Gilroy R."/>
        </authorList>
    </citation>
    <scope>NUCLEOTIDE SEQUENCE</scope>
    <source>
        <strain evidence="1">ChiHjej12B11-7776</strain>
    </source>
</reference>
<evidence type="ECO:0000313" key="2">
    <source>
        <dbReference type="Proteomes" id="UP000886852"/>
    </source>
</evidence>
<sequence length="124" mass="13738">MDCSKEAAAGMPSAATAICKLKSVWKELPRALRQSVQSLAPRCPRAKMLLFERTSFFHSLSVALSPFSDAVMSLGFAFPVQNVRCAFAKSHLLSYFQAASNKMYNKPTPRDGFCAEASERLRKE</sequence>
<dbReference type="Proteomes" id="UP000886852">
    <property type="component" value="Unassembled WGS sequence"/>
</dbReference>
<dbReference type="AlphaFoldDB" id="A0A9D1SPW0"/>
<proteinExistence type="predicted"/>
<name>A0A9D1SPW0_9BACT</name>
<organism evidence="1 2">
    <name type="scientific">Candidatus Fimimonas merdipullorum</name>
    <dbReference type="NCBI Taxonomy" id="2840822"/>
    <lineage>
        <taxon>Bacteria</taxon>
        <taxon>Pseudomonadati</taxon>
        <taxon>Myxococcota</taxon>
        <taxon>Myxococcia</taxon>
        <taxon>Myxococcales</taxon>
        <taxon>Cystobacterineae</taxon>
        <taxon>Myxococcaceae</taxon>
        <taxon>Myxococcaceae incertae sedis</taxon>
        <taxon>Candidatus Fimimonas</taxon>
    </lineage>
</organism>